<name>A0A6I4WHZ8_9ACTN</name>
<dbReference type="PANTHER" id="PTHR30087">
    <property type="entry name" value="INNER MEMBRANE PROTEIN"/>
    <property type="match status" value="1"/>
</dbReference>
<accession>A0A6I4WHZ8</accession>
<dbReference type="Proteomes" id="UP000431901">
    <property type="component" value="Unassembled WGS sequence"/>
</dbReference>
<comment type="caution">
    <text evidence="1">The sequence shown here is derived from an EMBL/GenBank/DDBJ whole genome shotgun (WGS) entry which is preliminary data.</text>
</comment>
<dbReference type="RefSeq" id="WP_161104792.1">
    <property type="nucleotide sequence ID" value="NZ_JBHLYI010000018.1"/>
</dbReference>
<evidence type="ECO:0000313" key="1">
    <source>
        <dbReference type="EMBL" id="MXQ66614.1"/>
    </source>
</evidence>
<dbReference type="InterPro" id="IPR007553">
    <property type="entry name" value="2-thiour_desulf"/>
</dbReference>
<sequence length="165" mass="16966">MERILVSACLLGRPVRYDGAAKPVADDLFARWRAEGRLVPFCPEVSGGLAVPRPAAEIVPAAGGGAAVLAGTARVLTGAGDDVTDAFLRGAYLALDCARRAGARIALLKEGSPSCGVHRIHDGTFQGRSLPGEGITAALLAQAGLRVFTESELPSLASFLDTSTP</sequence>
<evidence type="ECO:0000313" key="2">
    <source>
        <dbReference type="Proteomes" id="UP000431901"/>
    </source>
</evidence>
<gene>
    <name evidence="1" type="ORF">GQ466_21575</name>
</gene>
<dbReference type="PANTHER" id="PTHR30087:SF1">
    <property type="entry name" value="HYPOTHETICAL CYTOSOLIC PROTEIN"/>
    <property type="match status" value="1"/>
</dbReference>
<dbReference type="AlphaFoldDB" id="A0A6I4WHZ8"/>
<protein>
    <submittedName>
        <fullName evidence="1">DUF523 domain-containing protein</fullName>
    </submittedName>
</protein>
<dbReference type="EMBL" id="WUTW01000004">
    <property type="protein sequence ID" value="MXQ66614.1"/>
    <property type="molecule type" value="Genomic_DNA"/>
</dbReference>
<reference evidence="1 2" key="1">
    <citation type="submission" date="2019-12" db="EMBL/GenBank/DDBJ databases">
        <title>Nocardia macrotermitis sp. nov. and Nocardia aurantia sp. nov., isolated from the gut of the fungus growing-termite Macrotermes natalensis.</title>
        <authorList>
            <person name="Christine B."/>
            <person name="Rene B."/>
        </authorList>
    </citation>
    <scope>NUCLEOTIDE SEQUENCE [LARGE SCALE GENOMIC DNA]</scope>
    <source>
        <strain evidence="1 2">DSM 102126</strain>
    </source>
</reference>
<organism evidence="1 2">
    <name type="scientific">Actinomadura rayongensis</name>
    <dbReference type="NCBI Taxonomy" id="1429076"/>
    <lineage>
        <taxon>Bacteria</taxon>
        <taxon>Bacillati</taxon>
        <taxon>Actinomycetota</taxon>
        <taxon>Actinomycetes</taxon>
        <taxon>Streptosporangiales</taxon>
        <taxon>Thermomonosporaceae</taxon>
        <taxon>Actinomadura</taxon>
    </lineage>
</organism>
<proteinExistence type="predicted"/>
<dbReference type="OrthoDB" id="495783at2"/>
<dbReference type="Pfam" id="PF04463">
    <property type="entry name" value="2-thiour_desulf"/>
    <property type="match status" value="1"/>
</dbReference>
<keyword evidence="2" id="KW-1185">Reference proteome</keyword>